<feature type="non-terminal residue" evidence="6">
    <location>
        <position position="1"/>
    </location>
</feature>
<dbReference type="GO" id="GO:0051539">
    <property type="term" value="F:4 iron, 4 sulfur cluster binding"/>
    <property type="evidence" value="ECO:0007669"/>
    <property type="project" value="UniProtKB-KW"/>
</dbReference>
<dbReference type="AlphaFoldDB" id="A0A4Q4Z0S3"/>
<accession>A0A4Q4Z0S3</accession>
<evidence type="ECO:0000256" key="4">
    <source>
        <dbReference type="ARBA" id="ARBA00023014"/>
    </source>
</evidence>
<dbReference type="SUPFAM" id="SSF53706">
    <property type="entry name" value="Formate dehydrogenase/DMSO reductase, domains 1-3"/>
    <property type="match status" value="1"/>
</dbReference>
<dbReference type="PANTHER" id="PTHR43105">
    <property type="entry name" value="RESPIRATORY NITRATE REDUCTASE"/>
    <property type="match status" value="1"/>
</dbReference>
<dbReference type="PROSITE" id="PS51669">
    <property type="entry name" value="4FE4S_MOW_BIS_MGD"/>
    <property type="match status" value="1"/>
</dbReference>
<dbReference type="OrthoDB" id="9759518at2"/>
<dbReference type="Pfam" id="PF00384">
    <property type="entry name" value="Molybdopterin"/>
    <property type="match status" value="1"/>
</dbReference>
<keyword evidence="1" id="KW-0004">4Fe-4S</keyword>
<sequence>KDGIITWETQQTDYPSVGPDKPEYEPRGCPRGAAFSWYTYSPTRVRYPYVRGVLLQMYREAKNQHAGDPVKAWAHIVDNPQRAKAYKSARGKGGLVRATWEEATEMVAAAYVHTIQKWGPDRVAGFSPIPAMSMVSHASGARFTSLIGGSMLSFYDWYADLPVASPQVFGDQTDVPESGDWWDAGYLIMWGSNVPVTRTPDAHWMTEARYRGQKVVVVSPDYADNVKFADEWLAIKPGTDGALAMAMGHVVLKEFFVDKTTPYFADYTKKFTDLPYLIALEPAADGRYRAGKFLTAADLPNHAGEENAHFKTVLVDARTDGLVVPNGSLGDRFGEAGVGSWNLDLGDVDPRLTLLAPGADTALVELPRFDNVDGAPGSLTREVPVRRVGDALVTTVFDLMLAQYGVGREGLGGGYATSYEDATAPYTPAWQEAITGVPASAAARIAREFAANAEESKGRSMILMGAGTNHWFHSDTIYRGFLGLTTLTGCQGVNGGGWAHYVGQEK</sequence>
<keyword evidence="7" id="KW-1185">Reference proteome</keyword>
<dbReference type="RefSeq" id="WP_134721226.1">
    <property type="nucleotide sequence ID" value="NZ_SDKM01000109.1"/>
</dbReference>
<keyword evidence="2" id="KW-0479">Metal-binding</keyword>
<feature type="non-terminal residue" evidence="6">
    <location>
        <position position="506"/>
    </location>
</feature>
<evidence type="ECO:0000259" key="5">
    <source>
        <dbReference type="PROSITE" id="PS51669"/>
    </source>
</evidence>
<name>A0A4Q4Z0S3_9ACTN</name>
<reference evidence="6 7" key="1">
    <citation type="submission" date="2019-01" db="EMBL/GenBank/DDBJ databases">
        <title>Nocardioides guangzhouensis sp. nov., an actinobacterium isolated from soil.</title>
        <authorList>
            <person name="Fu Y."/>
            <person name="Cai Y."/>
            <person name="Lin Z."/>
            <person name="Chen P."/>
        </authorList>
    </citation>
    <scope>NUCLEOTIDE SEQUENCE [LARGE SCALE GENOMIC DNA]</scope>
    <source>
        <strain evidence="6 7">130</strain>
    </source>
</reference>
<keyword evidence="4" id="KW-0411">Iron-sulfur</keyword>
<evidence type="ECO:0000313" key="7">
    <source>
        <dbReference type="Proteomes" id="UP000295198"/>
    </source>
</evidence>
<feature type="domain" description="4Fe-4S Mo/W bis-MGD-type" evidence="5">
    <location>
        <begin position="1"/>
        <end position="43"/>
    </location>
</feature>
<evidence type="ECO:0000256" key="2">
    <source>
        <dbReference type="ARBA" id="ARBA00022723"/>
    </source>
</evidence>
<organism evidence="6 7">
    <name type="scientific">Nocardioides guangzhouensis</name>
    <dbReference type="NCBI Taxonomy" id="2497878"/>
    <lineage>
        <taxon>Bacteria</taxon>
        <taxon>Bacillati</taxon>
        <taxon>Actinomycetota</taxon>
        <taxon>Actinomycetes</taxon>
        <taxon>Propionibacteriales</taxon>
        <taxon>Nocardioidaceae</taxon>
        <taxon>Nocardioides</taxon>
    </lineage>
</organism>
<keyword evidence="3" id="KW-0408">Iron</keyword>
<proteinExistence type="predicted"/>
<dbReference type="Gene3D" id="3.40.50.12440">
    <property type="match status" value="1"/>
</dbReference>
<dbReference type="InterPro" id="IPR050123">
    <property type="entry name" value="Prok_molybdopt-oxidoreductase"/>
</dbReference>
<dbReference type="GO" id="GO:0016020">
    <property type="term" value="C:membrane"/>
    <property type="evidence" value="ECO:0007669"/>
    <property type="project" value="TreeGrafter"/>
</dbReference>
<protein>
    <submittedName>
        <fullName evidence="6">Nitrate reductase subunit alpha</fullName>
    </submittedName>
</protein>
<evidence type="ECO:0000256" key="3">
    <source>
        <dbReference type="ARBA" id="ARBA00023004"/>
    </source>
</evidence>
<gene>
    <name evidence="6" type="ORF">EKO23_24665</name>
</gene>
<dbReference type="GO" id="GO:0046872">
    <property type="term" value="F:metal ion binding"/>
    <property type="evidence" value="ECO:0007669"/>
    <property type="project" value="UniProtKB-KW"/>
</dbReference>
<dbReference type="InterPro" id="IPR006656">
    <property type="entry name" value="Mopterin_OxRdtase"/>
</dbReference>
<comment type="caution">
    <text evidence="6">The sequence shown here is derived from an EMBL/GenBank/DDBJ whole genome shotgun (WGS) entry which is preliminary data.</text>
</comment>
<evidence type="ECO:0000313" key="6">
    <source>
        <dbReference type="EMBL" id="RYP80364.1"/>
    </source>
</evidence>
<evidence type="ECO:0000256" key="1">
    <source>
        <dbReference type="ARBA" id="ARBA00022485"/>
    </source>
</evidence>
<dbReference type="Proteomes" id="UP000295198">
    <property type="component" value="Unassembled WGS sequence"/>
</dbReference>
<dbReference type="GO" id="GO:0016491">
    <property type="term" value="F:oxidoreductase activity"/>
    <property type="evidence" value="ECO:0007669"/>
    <property type="project" value="InterPro"/>
</dbReference>
<dbReference type="EMBL" id="SDKM01000109">
    <property type="protein sequence ID" value="RYP80364.1"/>
    <property type="molecule type" value="Genomic_DNA"/>
</dbReference>
<dbReference type="PANTHER" id="PTHR43105:SF2">
    <property type="entry name" value="RESPIRATORY NITRATE REDUCTASE 2 ALPHA CHAIN"/>
    <property type="match status" value="1"/>
</dbReference>
<dbReference type="InterPro" id="IPR006963">
    <property type="entry name" value="Mopterin_OxRdtase_4Fe-4S_dom"/>
</dbReference>